<keyword evidence="2" id="KW-0732">Signal</keyword>
<evidence type="ECO:0000256" key="1">
    <source>
        <dbReference type="SAM" id="MobiDB-lite"/>
    </source>
</evidence>
<dbReference type="NCBIfam" id="TIGR03807">
    <property type="entry name" value="RR_fam_repeat"/>
    <property type="match status" value="4"/>
</dbReference>
<dbReference type="PROSITE" id="PS51318">
    <property type="entry name" value="TAT"/>
    <property type="match status" value="1"/>
</dbReference>
<dbReference type="InterPro" id="IPR012334">
    <property type="entry name" value="Pectin_lyas_fold"/>
</dbReference>
<feature type="chain" id="PRO_5038117202" evidence="2">
    <location>
        <begin position="26"/>
        <end position="451"/>
    </location>
</feature>
<dbReference type="EMBL" id="JACRJB010000037">
    <property type="protein sequence ID" value="MBI5130455.1"/>
    <property type="molecule type" value="Genomic_DNA"/>
</dbReference>
<gene>
    <name evidence="4" type="ORF">HZA66_13515</name>
</gene>
<dbReference type="Pfam" id="PF13229">
    <property type="entry name" value="Beta_helix"/>
    <property type="match status" value="2"/>
</dbReference>
<dbReference type="InterPro" id="IPR039448">
    <property type="entry name" value="Beta_helix"/>
</dbReference>
<dbReference type="InterPro" id="IPR022388">
    <property type="entry name" value="CHP03808"/>
</dbReference>
<feature type="region of interest" description="Disordered" evidence="1">
    <location>
        <begin position="29"/>
        <end position="51"/>
    </location>
</feature>
<dbReference type="InterPro" id="IPR006626">
    <property type="entry name" value="PbH1"/>
</dbReference>
<dbReference type="InterPro" id="IPR011050">
    <property type="entry name" value="Pectin_lyase_fold/virulence"/>
</dbReference>
<reference evidence="4" key="1">
    <citation type="submission" date="2020-07" db="EMBL/GenBank/DDBJ databases">
        <title>Huge and variable diversity of episymbiotic CPR bacteria and DPANN archaea in groundwater ecosystems.</title>
        <authorList>
            <person name="He C.Y."/>
            <person name="Keren R."/>
            <person name="Whittaker M."/>
            <person name="Farag I.F."/>
            <person name="Doudna J."/>
            <person name="Cate J.H.D."/>
            <person name="Banfield J.F."/>
        </authorList>
    </citation>
    <scope>NUCLEOTIDE SEQUENCE</scope>
    <source>
        <strain evidence="4">NC_groundwater_1818_Pr3_B-0.1um_66_35</strain>
    </source>
</reference>
<dbReference type="Gene3D" id="2.160.20.10">
    <property type="entry name" value="Single-stranded right-handed beta-helix, Pectin lyase-like"/>
    <property type="match status" value="1"/>
</dbReference>
<dbReference type="SMART" id="SM00710">
    <property type="entry name" value="PbH1"/>
    <property type="match status" value="7"/>
</dbReference>
<organism evidence="4 5">
    <name type="scientific">Rhodopseudomonas palustris</name>
    <dbReference type="NCBI Taxonomy" id="1076"/>
    <lineage>
        <taxon>Bacteria</taxon>
        <taxon>Pseudomonadati</taxon>
        <taxon>Pseudomonadota</taxon>
        <taxon>Alphaproteobacteria</taxon>
        <taxon>Hyphomicrobiales</taxon>
        <taxon>Nitrobacteraceae</taxon>
        <taxon>Rhodopseudomonas</taxon>
    </lineage>
</organism>
<dbReference type="NCBIfam" id="TIGR03808">
    <property type="entry name" value="RR_plus_rpt_1"/>
    <property type="match status" value="1"/>
</dbReference>
<comment type="caution">
    <text evidence="4">The sequence shown here is derived from an EMBL/GenBank/DDBJ whole genome shotgun (WGS) entry which is preliminary data.</text>
</comment>
<name>A0A933RYE1_RHOPL</name>
<dbReference type="SUPFAM" id="SSF51126">
    <property type="entry name" value="Pectin lyase-like"/>
    <property type="match status" value="1"/>
</dbReference>
<evidence type="ECO:0000313" key="5">
    <source>
        <dbReference type="Proteomes" id="UP000782519"/>
    </source>
</evidence>
<proteinExistence type="predicted"/>
<evidence type="ECO:0000259" key="3">
    <source>
        <dbReference type="Pfam" id="PF13229"/>
    </source>
</evidence>
<accession>A0A933RYE1</accession>
<dbReference type="Proteomes" id="UP000782519">
    <property type="component" value="Unassembled WGS sequence"/>
</dbReference>
<feature type="signal peptide" evidence="2">
    <location>
        <begin position="1"/>
        <end position="25"/>
    </location>
</feature>
<protein>
    <submittedName>
        <fullName evidence="4">TIGR03808 family TAT-translocated repetitive protein</fullName>
    </submittedName>
</protein>
<evidence type="ECO:0000313" key="4">
    <source>
        <dbReference type="EMBL" id="MBI5130455.1"/>
    </source>
</evidence>
<feature type="domain" description="Right handed beta helix" evidence="3">
    <location>
        <begin position="134"/>
        <end position="206"/>
    </location>
</feature>
<evidence type="ECO:0000256" key="2">
    <source>
        <dbReference type="SAM" id="SignalP"/>
    </source>
</evidence>
<dbReference type="InterPro" id="IPR006311">
    <property type="entry name" value="TAT_signal"/>
</dbReference>
<sequence length="451" mass="46149">MTLDRRQLIGIAAGALALSAAPLAAQPLTSRRGRDAMQSGVRPDSSDDQTAALQRAIDDAAQRRVPLALPPGNYRTGPLRLPSGAQLSGVRGATRLIFSGGPSLFDSTGAETPTLLGLVLDGGAIPLPARRGLVHCVGARDLRITDCQITASGGSGIWLETTSGLISDNILTAIAVTGVVSFDAKGLNVSRNTIIGTNDNGIEILRTAIGDDGTLVTGNRIENIKAGPGGSGQYGNAINAFRAGNVVVSGNRIKNCDYSAVRGNSASNIHITDNSVSDVREVALYSEFAFEGAVIANNTVDGAALGVSVCNFNEGGRLCVVQGNIIRNLKPKRPIGTAPDDDAGIGIYVEADTAVTGNVIENAPSFGIVAGWGRYLRDVAITGNVVRKAFVGIGISVADGAGTAAINGNVIAETQRGAVVGLDHAKPVTPDLTAPGAAKFTQIALGSNSVR</sequence>
<dbReference type="AlphaFoldDB" id="A0A933RYE1"/>
<dbReference type="InterPro" id="IPR022444">
    <property type="entry name" value="Cofactor-bd_rpt"/>
</dbReference>
<feature type="domain" description="Right handed beta helix" evidence="3">
    <location>
        <begin position="211"/>
        <end position="378"/>
    </location>
</feature>